<feature type="region of interest" description="Disordered" evidence="3">
    <location>
        <begin position="518"/>
        <end position="555"/>
    </location>
</feature>
<dbReference type="PANTHER" id="PTHR31342:SF4">
    <property type="entry name" value="ACTIN BINDING PROTEIN FAMILY"/>
    <property type="match status" value="1"/>
</dbReference>
<keyword evidence="4" id="KW-0472">Membrane</keyword>
<evidence type="ECO:0000256" key="1">
    <source>
        <dbReference type="ARBA" id="ARBA00023054"/>
    </source>
</evidence>
<evidence type="ECO:0000313" key="5">
    <source>
        <dbReference type="EMBL" id="CAI9114237.1"/>
    </source>
</evidence>
<feature type="compositionally biased region" description="Polar residues" evidence="3">
    <location>
        <begin position="518"/>
        <end position="529"/>
    </location>
</feature>
<dbReference type="GO" id="GO:0055028">
    <property type="term" value="C:cortical microtubule"/>
    <property type="evidence" value="ECO:0007669"/>
    <property type="project" value="TreeGrafter"/>
</dbReference>
<feature type="compositionally biased region" description="Polar residues" evidence="3">
    <location>
        <begin position="608"/>
        <end position="622"/>
    </location>
</feature>
<keyword evidence="4" id="KW-0812">Transmembrane</keyword>
<keyword evidence="1 2" id="KW-0175">Coiled coil</keyword>
<feature type="region of interest" description="Disordered" evidence="3">
    <location>
        <begin position="36"/>
        <end position="56"/>
    </location>
</feature>
<evidence type="ECO:0000256" key="2">
    <source>
        <dbReference type="SAM" id="Coils"/>
    </source>
</evidence>
<keyword evidence="6" id="KW-1185">Reference proteome</keyword>
<sequence length="650" mass="73407">MTREKRDIRPVLFKFGVALAFSLGGILFNFLRNKRNKPSASQSSPEHQNQANSSCERIEHKNDDEDDHALQKTPNYCHLEGTASEKDESALLPNSTSDNHLCNFSPSKRSSGDKESYLLPEFNDLVKEFDLVAIKGNFSPRKDVEVLPNGSAASSNERTDQEQEIKRLRDMVTTLTERERCLEIQLLEYYGLKEQETAVMELQNRLKINNMEAKLFNLKIESLQADKKRLEEQVADYAKVVTELEAAKGKIKLLRKKLRSEAEQNREQILALKERVSKVQDAEKNALSTDSDIQSKLHKLEDFEEEMKELKESNESLRVENSALAQKIDYLQTIASSILDDEETQTLREESNRLRIQNEDMAREMEQLHAARVADIEELVYLRWINACLRYELRNYQATPGQTTARDLSKSLSPKSEEKAKQLILEYAHKEGSTGDKGIDIADFDSDRWSSSASYITESGDNDDSSLDVSSTSKTHNSTKTKIFSKLIHILRGKGSRHLKRSSSLDLAVPAEDLLGRSSSLSPRCSNGASPGAFSGTDAFNTRSRNSSQSSSRLSLDLQRDTYFQGSRSIRRDDSIKSERVYGKSHDDSSFLYKVINPISEDVADTPAENQQPGSNSDTPKSNLGKYADALKDSRRKPLFRKRSASVSSF</sequence>
<dbReference type="GO" id="GO:0072699">
    <property type="term" value="P:protein localization to cortical microtubule cytoskeleton"/>
    <property type="evidence" value="ECO:0007669"/>
    <property type="project" value="TreeGrafter"/>
</dbReference>
<feature type="compositionally biased region" description="Low complexity" evidence="3">
    <location>
        <begin position="541"/>
        <end position="555"/>
    </location>
</feature>
<feature type="compositionally biased region" description="Basic residues" evidence="3">
    <location>
        <begin position="634"/>
        <end position="644"/>
    </location>
</feature>
<feature type="compositionally biased region" description="Polar residues" evidence="3">
    <location>
        <begin position="38"/>
        <end position="55"/>
    </location>
</feature>
<dbReference type="AlphaFoldDB" id="A0AAV1E2E4"/>
<gene>
    <name evidence="5" type="ORF">OLC1_LOCUS21052</name>
</gene>
<dbReference type="PANTHER" id="PTHR31342">
    <property type="entry name" value="PROTEIN CHUP1, CHLOROPLASTIC"/>
    <property type="match status" value="1"/>
</dbReference>
<reference evidence="5" key="1">
    <citation type="submission" date="2023-03" db="EMBL/GenBank/DDBJ databases">
        <authorList>
            <person name="Julca I."/>
        </authorList>
    </citation>
    <scope>NUCLEOTIDE SEQUENCE</scope>
</reference>
<feature type="region of interest" description="Disordered" evidence="3">
    <location>
        <begin position="85"/>
        <end position="114"/>
    </location>
</feature>
<feature type="compositionally biased region" description="Polar residues" evidence="3">
    <location>
        <begin position="92"/>
        <end position="109"/>
    </location>
</feature>
<feature type="region of interest" description="Disordered" evidence="3">
    <location>
        <begin position="455"/>
        <end position="475"/>
    </location>
</feature>
<dbReference type="EMBL" id="OX459124">
    <property type="protein sequence ID" value="CAI9114237.1"/>
    <property type="molecule type" value="Genomic_DNA"/>
</dbReference>
<dbReference type="Proteomes" id="UP001161247">
    <property type="component" value="Chromosome 7"/>
</dbReference>
<proteinExistence type="predicted"/>
<organism evidence="5 6">
    <name type="scientific">Oldenlandia corymbosa var. corymbosa</name>
    <dbReference type="NCBI Taxonomy" id="529605"/>
    <lineage>
        <taxon>Eukaryota</taxon>
        <taxon>Viridiplantae</taxon>
        <taxon>Streptophyta</taxon>
        <taxon>Embryophyta</taxon>
        <taxon>Tracheophyta</taxon>
        <taxon>Spermatophyta</taxon>
        <taxon>Magnoliopsida</taxon>
        <taxon>eudicotyledons</taxon>
        <taxon>Gunneridae</taxon>
        <taxon>Pentapetalae</taxon>
        <taxon>asterids</taxon>
        <taxon>lamiids</taxon>
        <taxon>Gentianales</taxon>
        <taxon>Rubiaceae</taxon>
        <taxon>Rubioideae</taxon>
        <taxon>Spermacoceae</taxon>
        <taxon>Hedyotis-Oldenlandia complex</taxon>
        <taxon>Oldenlandia</taxon>
    </lineage>
</organism>
<evidence type="ECO:0000313" key="6">
    <source>
        <dbReference type="Proteomes" id="UP001161247"/>
    </source>
</evidence>
<evidence type="ECO:0000256" key="3">
    <source>
        <dbReference type="SAM" id="MobiDB-lite"/>
    </source>
</evidence>
<accession>A0AAV1E2E4</accession>
<protein>
    <submittedName>
        <fullName evidence="5">OLC1v1014909C1</fullName>
    </submittedName>
</protein>
<evidence type="ECO:0000256" key="4">
    <source>
        <dbReference type="SAM" id="Phobius"/>
    </source>
</evidence>
<keyword evidence="4" id="KW-1133">Transmembrane helix</keyword>
<feature type="transmembrane region" description="Helical" evidence="4">
    <location>
        <begin position="12"/>
        <end position="31"/>
    </location>
</feature>
<dbReference type="InterPro" id="IPR040265">
    <property type="entry name" value="CHUP1/IPGA1-like"/>
</dbReference>
<name>A0AAV1E2E4_OLDCO</name>
<feature type="region of interest" description="Disordered" evidence="3">
    <location>
        <begin position="602"/>
        <end position="650"/>
    </location>
</feature>
<feature type="coiled-coil region" evidence="2">
    <location>
        <begin position="158"/>
        <end position="371"/>
    </location>
</feature>